<organism evidence="2 3">
    <name type="scientific">Coniella lustricola</name>
    <dbReference type="NCBI Taxonomy" id="2025994"/>
    <lineage>
        <taxon>Eukaryota</taxon>
        <taxon>Fungi</taxon>
        <taxon>Dikarya</taxon>
        <taxon>Ascomycota</taxon>
        <taxon>Pezizomycotina</taxon>
        <taxon>Sordariomycetes</taxon>
        <taxon>Sordariomycetidae</taxon>
        <taxon>Diaporthales</taxon>
        <taxon>Schizoparmaceae</taxon>
        <taxon>Coniella</taxon>
    </lineage>
</organism>
<protein>
    <submittedName>
        <fullName evidence="2">Uncharacterized protein</fullName>
    </submittedName>
</protein>
<feature type="compositionally biased region" description="Low complexity" evidence="1">
    <location>
        <begin position="21"/>
        <end position="32"/>
    </location>
</feature>
<feature type="compositionally biased region" description="Basic and acidic residues" evidence="1">
    <location>
        <begin position="1"/>
        <end position="10"/>
    </location>
</feature>
<dbReference type="EMBL" id="KZ678673">
    <property type="protein sequence ID" value="PSR77126.1"/>
    <property type="molecule type" value="Genomic_DNA"/>
</dbReference>
<feature type="compositionally biased region" description="Low complexity" evidence="1">
    <location>
        <begin position="101"/>
        <end position="123"/>
    </location>
</feature>
<accession>A0A2T2ZUN2</accession>
<keyword evidence="3" id="KW-1185">Reference proteome</keyword>
<evidence type="ECO:0000313" key="3">
    <source>
        <dbReference type="Proteomes" id="UP000241462"/>
    </source>
</evidence>
<dbReference type="Proteomes" id="UP000241462">
    <property type="component" value="Unassembled WGS sequence"/>
</dbReference>
<feature type="region of interest" description="Disordered" evidence="1">
    <location>
        <begin position="1"/>
        <end position="49"/>
    </location>
</feature>
<evidence type="ECO:0000256" key="1">
    <source>
        <dbReference type="SAM" id="MobiDB-lite"/>
    </source>
</evidence>
<proteinExistence type="predicted"/>
<dbReference type="InParanoid" id="A0A2T2ZUN2"/>
<name>A0A2T2ZUN2_9PEZI</name>
<dbReference type="OrthoDB" id="5220781at2759"/>
<sequence length="394" mass="42397">MGQYLHRAELQDAALPPRGTPRPSRAAATTRAAETRDDTGSSTLLSDRVAEGLPTALKSSFGPLRTIRRSVSIRGWAAYLQEVSTTITDHDDQDKSSNTRPSSPYPSSCPSSASSVAAENEAVSCHEDKSHNFAGTGPVAASAEADLQPQHQPVKSGSTRWKPHWASLARTAMCEPGSVARRVAATHDVVEYAEPQRAGEIDRFSGVQGQLLVNHALAESIARPLDHDGRVRSAYIQGVAWLLAALPQDLGEHEHAELQRALPPSVRQRLVADERQAQVRRRSLIHQAVAVACVQLYALAQTMLAILGQVAQWDRQHRVTEGALQWAARMAALVGRGLLAVLGLVYAHGGAKLSADVARAAGYVVGEVAKGVHDATLDWRRVELEGAGRARRHA</sequence>
<reference evidence="2 3" key="1">
    <citation type="journal article" date="2018" name="Mycol. Prog.">
        <title>Coniella lustricola, a new species from submerged detritus.</title>
        <authorList>
            <person name="Raudabaugh D.B."/>
            <person name="Iturriaga T."/>
            <person name="Carver A."/>
            <person name="Mondo S."/>
            <person name="Pangilinan J."/>
            <person name="Lipzen A."/>
            <person name="He G."/>
            <person name="Amirebrahimi M."/>
            <person name="Grigoriev I.V."/>
            <person name="Miller A.N."/>
        </authorList>
    </citation>
    <scope>NUCLEOTIDE SEQUENCE [LARGE SCALE GENOMIC DNA]</scope>
    <source>
        <strain evidence="2 3">B22-T-1</strain>
    </source>
</reference>
<feature type="compositionally biased region" description="Basic and acidic residues" evidence="1">
    <location>
        <begin position="88"/>
        <end position="97"/>
    </location>
</feature>
<evidence type="ECO:0000313" key="2">
    <source>
        <dbReference type="EMBL" id="PSR77126.1"/>
    </source>
</evidence>
<feature type="region of interest" description="Disordered" evidence="1">
    <location>
        <begin position="87"/>
        <end position="137"/>
    </location>
</feature>
<dbReference type="AlphaFoldDB" id="A0A2T2ZUN2"/>
<gene>
    <name evidence="2" type="ORF">BD289DRAFT_445821</name>
</gene>